<dbReference type="PANTHER" id="PTHR13353">
    <property type="entry name" value="TRANSMEMBRANE PROTEIN 19"/>
    <property type="match status" value="1"/>
</dbReference>
<dbReference type="PANTHER" id="PTHR13353:SF5">
    <property type="entry name" value="TRANSMEMBRANE PROTEIN 19"/>
    <property type="match status" value="1"/>
</dbReference>
<keyword evidence="8" id="KW-1185">Reference proteome</keyword>
<evidence type="ECO:0000256" key="5">
    <source>
        <dbReference type="ARBA" id="ARBA00023136"/>
    </source>
</evidence>
<dbReference type="InterPro" id="IPR002794">
    <property type="entry name" value="DUF92_TMEM19"/>
</dbReference>
<name>A0A830GWU9_9CREN</name>
<sequence>MSGIKAMQYIAYYFAIGLAASIALALAAVKLRVIRRSAALAAVLIGTLISLSGPFTVAFFIIFLFLSTIVTRLGAGRKVELGVGSDLEGRTSRQVLAVGIVPGILSAAVALLPSRYLMDLLVIAVAASSADTWASEVGVLSRSRPRLITKPWIRLSPGTSGGVTALGELGSMMGSAAMVLAALALTAAAPLAGPAYAYTWLTAPPSDYPALWALGYVGEVLDSVLGALLQPKYFCPKCGVTTDQRIHHCGAETIKIRWGVVTNELVNLLATSAVLALAAVLIHPMPP</sequence>
<dbReference type="Pfam" id="PF01940">
    <property type="entry name" value="DUF92"/>
    <property type="match status" value="1"/>
</dbReference>
<keyword evidence="4 6" id="KW-1133">Transmembrane helix</keyword>
<feature type="transmembrane region" description="Helical" evidence="6">
    <location>
        <begin position="210"/>
        <end position="229"/>
    </location>
</feature>
<reference evidence="7" key="2">
    <citation type="submission" date="2020-09" db="EMBL/GenBank/DDBJ databases">
        <authorList>
            <person name="Sun Q."/>
            <person name="Ohkuma M."/>
        </authorList>
    </citation>
    <scope>NUCLEOTIDE SEQUENCE</scope>
    <source>
        <strain evidence="7">JCM 10088</strain>
    </source>
</reference>
<dbReference type="Proteomes" id="UP000610960">
    <property type="component" value="Unassembled WGS sequence"/>
</dbReference>
<proteinExistence type="inferred from homology"/>
<feature type="transmembrane region" description="Helical" evidence="6">
    <location>
        <begin position="95"/>
        <end position="114"/>
    </location>
</feature>
<evidence type="ECO:0000256" key="4">
    <source>
        <dbReference type="ARBA" id="ARBA00022989"/>
    </source>
</evidence>
<reference evidence="7" key="1">
    <citation type="journal article" date="2014" name="Int. J. Syst. Evol. Microbiol.">
        <title>Complete genome sequence of Corynebacterium casei LMG S-19264T (=DSM 44701T), isolated from a smear-ripened cheese.</title>
        <authorList>
            <consortium name="US DOE Joint Genome Institute (JGI-PGF)"/>
            <person name="Walter F."/>
            <person name="Albersmeier A."/>
            <person name="Kalinowski J."/>
            <person name="Ruckert C."/>
        </authorList>
    </citation>
    <scope>NUCLEOTIDE SEQUENCE</scope>
    <source>
        <strain evidence="7">JCM 10088</strain>
    </source>
</reference>
<evidence type="ECO:0008006" key="9">
    <source>
        <dbReference type="Google" id="ProtNLM"/>
    </source>
</evidence>
<comment type="similarity">
    <text evidence="2">Belongs to the TMEM19 family.</text>
</comment>
<evidence type="ECO:0000256" key="1">
    <source>
        <dbReference type="ARBA" id="ARBA00004141"/>
    </source>
</evidence>
<evidence type="ECO:0000313" key="7">
    <source>
        <dbReference type="EMBL" id="GGP20842.1"/>
    </source>
</evidence>
<organism evidence="7 8">
    <name type="scientific">Thermocladium modestius</name>
    <dbReference type="NCBI Taxonomy" id="62609"/>
    <lineage>
        <taxon>Archaea</taxon>
        <taxon>Thermoproteota</taxon>
        <taxon>Thermoprotei</taxon>
        <taxon>Thermoproteales</taxon>
        <taxon>Thermoproteaceae</taxon>
        <taxon>Thermocladium</taxon>
    </lineage>
</organism>
<dbReference type="AlphaFoldDB" id="A0A830GWU9"/>
<keyword evidence="5 6" id="KW-0472">Membrane</keyword>
<feature type="transmembrane region" description="Helical" evidence="6">
    <location>
        <begin position="176"/>
        <end position="198"/>
    </location>
</feature>
<protein>
    <recommendedName>
        <fullName evidence="9">DUF92 domain-containing protein</fullName>
    </recommendedName>
</protein>
<evidence type="ECO:0000256" key="2">
    <source>
        <dbReference type="ARBA" id="ARBA00009012"/>
    </source>
</evidence>
<comment type="subcellular location">
    <subcellularLocation>
        <location evidence="1">Membrane</location>
        <topology evidence="1">Multi-pass membrane protein</topology>
    </subcellularLocation>
</comment>
<evidence type="ECO:0000256" key="3">
    <source>
        <dbReference type="ARBA" id="ARBA00022692"/>
    </source>
</evidence>
<comment type="caution">
    <text evidence="7">The sequence shown here is derived from an EMBL/GenBank/DDBJ whole genome shotgun (WGS) entry which is preliminary data.</text>
</comment>
<accession>A0A830GWU9</accession>
<dbReference type="EMBL" id="BMNL01000002">
    <property type="protein sequence ID" value="GGP20842.1"/>
    <property type="molecule type" value="Genomic_DNA"/>
</dbReference>
<gene>
    <name evidence="7" type="ORF">GCM10007981_10550</name>
</gene>
<evidence type="ECO:0000313" key="8">
    <source>
        <dbReference type="Proteomes" id="UP000610960"/>
    </source>
</evidence>
<evidence type="ECO:0000256" key="6">
    <source>
        <dbReference type="SAM" id="Phobius"/>
    </source>
</evidence>
<feature type="transmembrane region" description="Helical" evidence="6">
    <location>
        <begin position="265"/>
        <end position="285"/>
    </location>
</feature>
<keyword evidence="3 6" id="KW-0812">Transmembrane</keyword>
<dbReference type="GO" id="GO:0016020">
    <property type="term" value="C:membrane"/>
    <property type="evidence" value="ECO:0007669"/>
    <property type="project" value="UniProtKB-SubCell"/>
</dbReference>
<feature type="transmembrane region" description="Helical" evidence="6">
    <location>
        <begin position="6"/>
        <end position="26"/>
    </location>
</feature>